<keyword evidence="3 15" id="KW-1003">Cell membrane</keyword>
<dbReference type="InterPro" id="IPR050059">
    <property type="entry name" value="ATP_synthase_B_chain"/>
</dbReference>
<comment type="similarity">
    <text evidence="1 15 16">Belongs to the ATPase B chain family.</text>
</comment>
<dbReference type="GO" id="GO:0005886">
    <property type="term" value="C:plasma membrane"/>
    <property type="evidence" value="ECO:0007669"/>
    <property type="project" value="UniProtKB-SubCell"/>
</dbReference>
<protein>
    <recommendedName>
        <fullName evidence="15">ATP synthase subunit b</fullName>
    </recommendedName>
    <alternativeName>
        <fullName evidence="15">ATP synthase F(0) sector subunit b</fullName>
    </alternativeName>
    <alternativeName>
        <fullName evidence="15">ATPase subunit I</fullName>
    </alternativeName>
    <alternativeName>
        <fullName evidence="15">F-type ATPase subunit b</fullName>
        <shortName evidence="15">F-ATPase subunit b</shortName>
    </alternativeName>
</protein>
<evidence type="ECO:0000256" key="15">
    <source>
        <dbReference type="HAMAP-Rule" id="MF_01398"/>
    </source>
</evidence>
<dbReference type="NCBIfam" id="TIGR01144">
    <property type="entry name" value="ATP_synt_b"/>
    <property type="match status" value="1"/>
</dbReference>
<evidence type="ECO:0000256" key="14">
    <source>
        <dbReference type="ARBA" id="ARBA00037847"/>
    </source>
</evidence>
<evidence type="ECO:0000256" key="7">
    <source>
        <dbReference type="ARBA" id="ARBA00022989"/>
    </source>
</evidence>
<keyword evidence="6 15" id="KW-0375">Hydrogen ion transport</keyword>
<evidence type="ECO:0000256" key="10">
    <source>
        <dbReference type="ARBA" id="ARBA00023310"/>
    </source>
</evidence>
<dbReference type="Pfam" id="PF00430">
    <property type="entry name" value="ATP-synt_B"/>
    <property type="match status" value="1"/>
</dbReference>
<name>A0A6J4K7D5_9BACT</name>
<reference evidence="19" key="1">
    <citation type="submission" date="2020-02" db="EMBL/GenBank/DDBJ databases">
        <authorList>
            <person name="Meier V. D."/>
        </authorList>
    </citation>
    <scope>NUCLEOTIDE SEQUENCE</scope>
    <source>
        <strain evidence="19">AVDCRST_MAG89</strain>
    </source>
</reference>
<keyword evidence="2 15" id="KW-0813">Transport</keyword>
<evidence type="ECO:0000256" key="3">
    <source>
        <dbReference type="ARBA" id="ARBA00022475"/>
    </source>
</evidence>
<evidence type="ECO:0000256" key="9">
    <source>
        <dbReference type="ARBA" id="ARBA00023136"/>
    </source>
</evidence>
<evidence type="ECO:0000256" key="8">
    <source>
        <dbReference type="ARBA" id="ARBA00023065"/>
    </source>
</evidence>
<sequence length="191" mass="21115">MTLKPWALAGLALLQATPLYAAEEGGGPLAINTALIIWTFLIFGIVLVVLSRTAWPAILGAVEQRETHIRELLEGAERDRAAAAAAAEENRRLLEETRAKAHEAINEARLQGEAMRAEVLATSRREQQEMMERARRDIAAEREGALESVRREAVDLSIRAAEKLVRRTLDGEDNRRLVREYLAGVGARAEA</sequence>
<dbReference type="HAMAP" id="MF_01398">
    <property type="entry name" value="ATP_synth_b_bprime"/>
    <property type="match status" value="1"/>
</dbReference>
<dbReference type="GO" id="GO:0046961">
    <property type="term" value="F:proton-transporting ATPase activity, rotational mechanism"/>
    <property type="evidence" value="ECO:0007669"/>
    <property type="project" value="TreeGrafter"/>
</dbReference>
<dbReference type="PANTHER" id="PTHR33445">
    <property type="entry name" value="ATP SYNTHASE SUBUNIT B', CHLOROPLASTIC"/>
    <property type="match status" value="1"/>
</dbReference>
<dbReference type="GO" id="GO:0012505">
    <property type="term" value="C:endomembrane system"/>
    <property type="evidence" value="ECO:0007669"/>
    <property type="project" value="UniProtKB-SubCell"/>
</dbReference>
<feature type="coiled-coil region" evidence="17">
    <location>
        <begin position="76"/>
        <end position="144"/>
    </location>
</feature>
<dbReference type="SUPFAM" id="SSF81573">
    <property type="entry name" value="F1F0 ATP synthase subunit B, membrane domain"/>
    <property type="match status" value="1"/>
</dbReference>
<keyword evidence="18" id="KW-0732">Signal</keyword>
<accession>A0A6J4K7D5</accession>
<dbReference type="InterPro" id="IPR002146">
    <property type="entry name" value="ATP_synth_b/b'su_bac/chlpt"/>
</dbReference>
<comment type="subcellular location">
    <subcellularLocation>
        <location evidence="15">Cell membrane</location>
        <topology evidence="15">Single-pass membrane protein</topology>
    </subcellularLocation>
    <subcellularLocation>
        <location evidence="14">Endomembrane system</location>
        <topology evidence="14">Single-pass membrane protein</topology>
    </subcellularLocation>
</comment>
<dbReference type="InterPro" id="IPR028987">
    <property type="entry name" value="ATP_synth_B-like_membr_sf"/>
</dbReference>
<evidence type="ECO:0000256" key="17">
    <source>
        <dbReference type="SAM" id="Coils"/>
    </source>
</evidence>
<evidence type="ECO:0000256" key="13">
    <source>
        <dbReference type="ARBA" id="ARBA00026054"/>
    </source>
</evidence>
<evidence type="ECO:0000256" key="5">
    <source>
        <dbReference type="ARBA" id="ARBA00022692"/>
    </source>
</evidence>
<comment type="subunit">
    <text evidence="13">F-type ATPases have 2 components, F(1) - the catalytic core - and F(0) - the membrane proton channel. F(1) has five subunits: alpha(3), beta(3), gamma(1), delta(1), epsilon(1). F(0) has four main subunits: a(1), b(2) and c(10-14). The alpha and beta chains form an alternating ring which encloses part of the gamma chain. F(1) is attached to F(0) by a central stalk formed by the gamma and epsilon chains, while a peripheral stalk is formed by the delta and b chains.</text>
</comment>
<evidence type="ECO:0000256" key="2">
    <source>
        <dbReference type="ARBA" id="ARBA00022448"/>
    </source>
</evidence>
<comment type="subunit">
    <text evidence="15">F-type ATPases have 2 components, F(1) - the catalytic core - and F(0) - the membrane proton channel. F(1) has five subunits: alpha(3), beta(3), gamma(1), delta(1), epsilon(1). F(0) has three main subunits: a(1), b(2) and c(10-14). The alpha and beta chains form an alternating ring which encloses part of the gamma chain. F(1) is attached to F(0) by a central stalk formed by the gamma and epsilon chains, while a peripheral stalk is formed by the delta and b chains.</text>
</comment>
<evidence type="ECO:0000313" key="19">
    <source>
        <dbReference type="EMBL" id="CAA9296506.1"/>
    </source>
</evidence>
<dbReference type="PANTHER" id="PTHR33445:SF1">
    <property type="entry name" value="ATP SYNTHASE SUBUNIT B"/>
    <property type="match status" value="1"/>
</dbReference>
<dbReference type="AlphaFoldDB" id="A0A6J4K7D5"/>
<dbReference type="GO" id="GO:0046933">
    <property type="term" value="F:proton-transporting ATP synthase activity, rotational mechanism"/>
    <property type="evidence" value="ECO:0007669"/>
    <property type="project" value="UniProtKB-UniRule"/>
</dbReference>
<keyword evidence="8 15" id="KW-0406">Ion transport</keyword>
<feature type="signal peptide" evidence="18">
    <location>
        <begin position="1"/>
        <end position="21"/>
    </location>
</feature>
<keyword evidence="17" id="KW-0175">Coiled coil</keyword>
<organism evidence="19">
    <name type="scientific">uncultured Gemmatimonadota bacterium</name>
    <dbReference type="NCBI Taxonomy" id="203437"/>
    <lineage>
        <taxon>Bacteria</taxon>
        <taxon>Pseudomonadati</taxon>
        <taxon>Gemmatimonadota</taxon>
        <taxon>environmental samples</taxon>
    </lineage>
</organism>
<evidence type="ECO:0000256" key="12">
    <source>
        <dbReference type="ARBA" id="ARBA00025614"/>
    </source>
</evidence>
<comment type="function">
    <text evidence="11 15">F(1)F(0) ATP synthase produces ATP from ADP in the presence of a proton or sodium gradient. F-type ATPases consist of two structural domains, F(1) containing the extramembraneous catalytic core and F(0) containing the membrane proton channel, linked together by a central stalk and a peripheral stalk. During catalysis, ATP synthesis in the catalytic domain of F(1) is coupled via a rotary mechanism of the central stalk subunits to proton translocation.</text>
</comment>
<gene>
    <name evidence="15" type="primary">atpF</name>
    <name evidence="19" type="ORF">AVDCRST_MAG89-163</name>
</gene>
<evidence type="ECO:0000256" key="1">
    <source>
        <dbReference type="ARBA" id="ARBA00005513"/>
    </source>
</evidence>
<keyword evidence="7 15" id="KW-1133">Transmembrane helix</keyword>
<evidence type="ECO:0000256" key="4">
    <source>
        <dbReference type="ARBA" id="ARBA00022547"/>
    </source>
</evidence>
<feature type="chain" id="PRO_5026988167" description="ATP synthase subunit b" evidence="18">
    <location>
        <begin position="22"/>
        <end position="191"/>
    </location>
</feature>
<keyword evidence="4 15" id="KW-0138">CF(0)</keyword>
<dbReference type="CDD" id="cd06503">
    <property type="entry name" value="ATP-synt_Fo_b"/>
    <property type="match status" value="1"/>
</dbReference>
<keyword evidence="5 15" id="KW-0812">Transmembrane</keyword>
<dbReference type="GO" id="GO:0045259">
    <property type="term" value="C:proton-transporting ATP synthase complex"/>
    <property type="evidence" value="ECO:0007669"/>
    <property type="project" value="UniProtKB-KW"/>
</dbReference>
<comment type="function">
    <text evidence="12">Component of the F(0) channel, it forms part of the peripheral stalk, linking F(1) to F(0). The b'-subunit is a diverged and duplicated form of b found in plants and photosynthetic bacteria.</text>
</comment>
<evidence type="ECO:0000256" key="6">
    <source>
        <dbReference type="ARBA" id="ARBA00022781"/>
    </source>
</evidence>
<evidence type="ECO:0000256" key="16">
    <source>
        <dbReference type="RuleBase" id="RU003848"/>
    </source>
</evidence>
<dbReference type="EMBL" id="CADCTV010000038">
    <property type="protein sequence ID" value="CAA9296506.1"/>
    <property type="molecule type" value="Genomic_DNA"/>
</dbReference>
<dbReference type="InterPro" id="IPR005864">
    <property type="entry name" value="ATP_synth_F0_bsu_bac"/>
</dbReference>
<evidence type="ECO:0000256" key="18">
    <source>
        <dbReference type="SAM" id="SignalP"/>
    </source>
</evidence>
<feature type="transmembrane region" description="Helical" evidence="15">
    <location>
        <begin position="31"/>
        <end position="50"/>
    </location>
</feature>
<keyword evidence="9 15" id="KW-0472">Membrane</keyword>
<evidence type="ECO:0000256" key="11">
    <source>
        <dbReference type="ARBA" id="ARBA00025198"/>
    </source>
</evidence>
<keyword evidence="10 15" id="KW-0066">ATP synthesis</keyword>
<proteinExistence type="inferred from homology"/>